<reference evidence="1 2" key="1">
    <citation type="journal article" date="2016" name="Genome Announc.">
        <title>Draft Genome Sequence of the Thermotolerant Cyanobacterium Desertifilum sp. IPPAS B-1220.</title>
        <authorList>
            <person name="Mironov K.S."/>
            <person name="Sinetova M.A."/>
            <person name="Bolatkhan K."/>
            <person name="Zayadan B.K."/>
            <person name="Ustinova V.V."/>
            <person name="Kupriyanova E.V."/>
            <person name="Skrypnik A.N."/>
            <person name="Gogoleva N.E."/>
            <person name="Gogolev Y.V."/>
            <person name="Los D.A."/>
        </authorList>
    </citation>
    <scope>NUCLEOTIDE SEQUENCE [LARGE SCALE GENOMIC DNA]</scope>
    <source>
        <strain evidence="1 2">IPPAS B-1220</strain>
    </source>
</reference>
<sequence length="109" mass="12145">MVLNPAARITLNSMFLHEAMAVGLDSAIVSASKILPVAKIEPEHQEVCRQLIYDQREYDANGVCIHDPLAKLTTLFEGKTAKREAGIDENLPVEERLKQHIIDGERIVP</sequence>
<accession>A0ACD5H376</accession>
<organism evidence="1 2">
    <name type="scientific">Desertifilum tharense IPPAS B-1220</name>
    <dbReference type="NCBI Taxonomy" id="1781255"/>
    <lineage>
        <taxon>Bacteria</taxon>
        <taxon>Bacillati</taxon>
        <taxon>Cyanobacteriota</taxon>
        <taxon>Cyanophyceae</taxon>
        <taxon>Desertifilales</taxon>
        <taxon>Desertifilaceae</taxon>
        <taxon>Desertifilum</taxon>
    </lineage>
</organism>
<name>A0ACD5H376_9CYAN</name>
<protein>
    <submittedName>
        <fullName evidence="1">Uncharacterized protein</fullName>
    </submittedName>
</protein>
<evidence type="ECO:0000313" key="2">
    <source>
        <dbReference type="Proteomes" id="UP000095472"/>
    </source>
</evidence>
<proteinExistence type="predicted"/>
<dbReference type="Proteomes" id="UP000095472">
    <property type="component" value="Chromosome"/>
</dbReference>
<gene>
    <name evidence="1" type="ORF">BH720_033875</name>
</gene>
<keyword evidence="2" id="KW-1185">Reference proteome</keyword>
<evidence type="ECO:0000313" key="1">
    <source>
        <dbReference type="EMBL" id="XPM67439.1"/>
    </source>
</evidence>
<dbReference type="EMBL" id="CP182909">
    <property type="protein sequence ID" value="XPM67439.1"/>
    <property type="molecule type" value="Genomic_DNA"/>
</dbReference>